<dbReference type="Pfam" id="PF13234">
    <property type="entry name" value="MTR4_beta-barrel"/>
    <property type="match status" value="1"/>
</dbReference>
<keyword evidence="5" id="KW-0175">Coiled coil</keyword>
<dbReference type="GO" id="GO:0003676">
    <property type="term" value="F:nucleic acid binding"/>
    <property type="evidence" value="ECO:0007669"/>
    <property type="project" value="InterPro"/>
</dbReference>
<dbReference type="Pfam" id="PF00271">
    <property type="entry name" value="Helicase_C"/>
    <property type="match status" value="1"/>
</dbReference>
<dbReference type="SMART" id="SM00487">
    <property type="entry name" value="DEXDc"/>
    <property type="match status" value="1"/>
</dbReference>
<reference evidence="9" key="1">
    <citation type="submission" date="2021-01" db="EMBL/GenBank/DDBJ databases">
        <authorList>
            <person name="Eckstrom K.M.E."/>
        </authorList>
    </citation>
    <scope>NUCLEOTIDE SEQUENCE</scope>
    <source>
        <strain evidence="9">UVCC 0001</strain>
    </source>
</reference>
<dbReference type="GO" id="GO:0000460">
    <property type="term" value="P:maturation of 5.8S rRNA"/>
    <property type="evidence" value="ECO:0007669"/>
    <property type="project" value="TreeGrafter"/>
</dbReference>
<keyword evidence="4" id="KW-0067">ATP-binding</keyword>
<dbReference type="FunFam" id="3.40.50.300:FF:000083">
    <property type="entry name" value="ATP-dependent RNA helicase DOB1"/>
    <property type="match status" value="1"/>
</dbReference>
<dbReference type="GO" id="GO:0004386">
    <property type="term" value="F:helicase activity"/>
    <property type="evidence" value="ECO:0007669"/>
    <property type="project" value="UniProtKB-KW"/>
</dbReference>
<feature type="compositionally biased region" description="Basic and acidic residues" evidence="6">
    <location>
        <begin position="19"/>
        <end position="39"/>
    </location>
</feature>
<comment type="caution">
    <text evidence="9">The sequence shown here is derived from an EMBL/GenBank/DDBJ whole genome shotgun (WGS) entry which is preliminary data.</text>
</comment>
<dbReference type="PROSITE" id="PS51194">
    <property type="entry name" value="HELICASE_CTER"/>
    <property type="match status" value="1"/>
</dbReference>
<dbReference type="AlphaFoldDB" id="A0AAD9INX2"/>
<evidence type="ECO:0000313" key="9">
    <source>
        <dbReference type="EMBL" id="KAK2080062.1"/>
    </source>
</evidence>
<feature type="domain" description="Helicase C-terminal" evidence="8">
    <location>
        <begin position="325"/>
        <end position="503"/>
    </location>
</feature>
<dbReference type="Gene3D" id="2.40.30.300">
    <property type="match status" value="1"/>
</dbReference>
<dbReference type="CDD" id="cd18795">
    <property type="entry name" value="SF2_C_Ski2"/>
    <property type="match status" value="1"/>
</dbReference>
<evidence type="ECO:0000313" key="10">
    <source>
        <dbReference type="Proteomes" id="UP001255856"/>
    </source>
</evidence>
<dbReference type="GO" id="GO:0016787">
    <property type="term" value="F:hydrolase activity"/>
    <property type="evidence" value="ECO:0007669"/>
    <property type="project" value="UniProtKB-KW"/>
</dbReference>
<keyword evidence="2" id="KW-0378">Hydrolase</keyword>
<protein>
    <submittedName>
        <fullName evidence="9">Uncharacterized protein</fullName>
    </submittedName>
</protein>
<dbReference type="SMART" id="SM00490">
    <property type="entry name" value="HELICc"/>
    <property type="match status" value="1"/>
</dbReference>
<sequence length="770" mass="86086">MEATAEGLAKAAATREALKAKKRELEKDAEVQEVPEAKRQATGKPSAPCTHEVLFPKDYDRAAAEKELDPDVYGTFEAPAYTGPAAKEYPFTLDTFQAIAVACVERNENVLVAAHTSAGKTAIAEYAIAKAFSKKQRVFYTSPIKALSNQKFRELSEEFGDVGLMTGDVSINPNAACIVMTTEILRSMIYRGSELLRETAWIIFDEVHYMQDRERGVIWEETIIFAPKEARMVFLSATLSNANEFADWVASVHHSPCHVVYTEFRPTPLRHYAYPSGGEGLYLILNEFGEFRQDNFRKLQASLAGEEGGGAKKSRKKTDADRAGGLRKIVRLIKERHFDPVIVFSFSRRECESNAMLMADEKLGRLDFNSEAEKEAVDVVFKNAIECLPQRDRELRAVVEVLFQEQLIKCLFATETFAMGLNMPARTVVFTAMRKWDGREERWVGSGEYIQMSGRAGRRGKDDRGMTIMMLDKKLDEETCRAIIRGKANPLVSSFRLSYYTLLNLFRRGEQEGADMEYVIRHSFSQFQHEKELPALERRLAELEAEAEALGRASEGVVEAYRAGTERLEALDAALAAEIRRPERCLHFLRPGRLVRVRQGATDWGWGVVVSVLRVDRGMRREGEAAPGAGDASAYQMDVLLCCAGARDGQPVPARPEDEGAAMEVVPAPLATLRAISTLRISILQDLRPPEARAAVLTTVRALCARYRDGELPLLDPVEDLRVQDPAVAEALAERAALLAELGRNALFQAARARPRTRPRWSRCAGARRW</sequence>
<dbReference type="Proteomes" id="UP001255856">
    <property type="component" value="Unassembled WGS sequence"/>
</dbReference>
<dbReference type="EMBL" id="JASFZW010000002">
    <property type="protein sequence ID" value="KAK2080062.1"/>
    <property type="molecule type" value="Genomic_DNA"/>
</dbReference>
<dbReference type="SUPFAM" id="SSF52540">
    <property type="entry name" value="P-loop containing nucleoside triphosphate hydrolases"/>
    <property type="match status" value="1"/>
</dbReference>
<dbReference type="InterPro" id="IPR027417">
    <property type="entry name" value="P-loop_NTPase"/>
</dbReference>
<feature type="coiled-coil region" evidence="5">
    <location>
        <begin position="526"/>
        <end position="553"/>
    </location>
</feature>
<gene>
    <name evidence="9" type="ORF">QBZ16_002458</name>
</gene>
<keyword evidence="10" id="KW-1185">Reference proteome</keyword>
<evidence type="ECO:0000256" key="5">
    <source>
        <dbReference type="SAM" id="Coils"/>
    </source>
</evidence>
<evidence type="ECO:0000256" key="2">
    <source>
        <dbReference type="ARBA" id="ARBA00022801"/>
    </source>
</evidence>
<dbReference type="PANTHER" id="PTHR12131">
    <property type="entry name" value="ATP-DEPENDENT RNA AND DNA HELICASE"/>
    <property type="match status" value="1"/>
</dbReference>
<feature type="domain" description="Helicase ATP-binding" evidence="7">
    <location>
        <begin position="101"/>
        <end position="257"/>
    </location>
</feature>
<dbReference type="InterPro" id="IPR025696">
    <property type="entry name" value="Beta-barrel_MTR4"/>
</dbReference>
<evidence type="ECO:0000256" key="6">
    <source>
        <dbReference type="SAM" id="MobiDB-lite"/>
    </source>
</evidence>
<dbReference type="GO" id="GO:0005634">
    <property type="term" value="C:nucleus"/>
    <property type="evidence" value="ECO:0007669"/>
    <property type="project" value="TreeGrafter"/>
</dbReference>
<evidence type="ECO:0000259" key="8">
    <source>
        <dbReference type="PROSITE" id="PS51194"/>
    </source>
</evidence>
<dbReference type="InterPro" id="IPR014001">
    <property type="entry name" value="Helicase_ATP-bd"/>
</dbReference>
<evidence type="ECO:0000256" key="3">
    <source>
        <dbReference type="ARBA" id="ARBA00022806"/>
    </source>
</evidence>
<dbReference type="InterPro" id="IPR001650">
    <property type="entry name" value="Helicase_C-like"/>
</dbReference>
<evidence type="ECO:0000259" key="7">
    <source>
        <dbReference type="PROSITE" id="PS51192"/>
    </source>
</evidence>
<dbReference type="PANTHER" id="PTHR12131:SF7">
    <property type="entry name" value="EXOSOME RNA HELICASE MTR4"/>
    <property type="match status" value="1"/>
</dbReference>
<keyword evidence="1" id="KW-0547">Nucleotide-binding</keyword>
<evidence type="ECO:0000256" key="1">
    <source>
        <dbReference type="ARBA" id="ARBA00022741"/>
    </source>
</evidence>
<dbReference type="PROSITE" id="PS51192">
    <property type="entry name" value="HELICASE_ATP_BIND_1"/>
    <property type="match status" value="1"/>
</dbReference>
<dbReference type="InterPro" id="IPR048392">
    <property type="entry name" value="MTR4-like_stalk"/>
</dbReference>
<accession>A0AAD9INX2</accession>
<evidence type="ECO:0000256" key="4">
    <source>
        <dbReference type="ARBA" id="ARBA00022840"/>
    </source>
</evidence>
<name>A0AAD9INX2_PROWI</name>
<dbReference type="Pfam" id="PF21408">
    <property type="entry name" value="MTR4-like_stalk"/>
    <property type="match status" value="1"/>
</dbReference>
<dbReference type="InterPro" id="IPR011545">
    <property type="entry name" value="DEAD/DEAH_box_helicase_dom"/>
</dbReference>
<keyword evidence="3" id="KW-0347">Helicase</keyword>
<feature type="region of interest" description="Disordered" evidence="6">
    <location>
        <begin position="19"/>
        <end position="48"/>
    </location>
</feature>
<organism evidence="9 10">
    <name type="scientific">Prototheca wickerhamii</name>
    <dbReference type="NCBI Taxonomy" id="3111"/>
    <lineage>
        <taxon>Eukaryota</taxon>
        <taxon>Viridiplantae</taxon>
        <taxon>Chlorophyta</taxon>
        <taxon>core chlorophytes</taxon>
        <taxon>Trebouxiophyceae</taxon>
        <taxon>Chlorellales</taxon>
        <taxon>Chlorellaceae</taxon>
        <taxon>Prototheca</taxon>
    </lineage>
</organism>
<dbReference type="Pfam" id="PF00270">
    <property type="entry name" value="DEAD"/>
    <property type="match status" value="1"/>
</dbReference>
<dbReference type="GO" id="GO:0005524">
    <property type="term" value="F:ATP binding"/>
    <property type="evidence" value="ECO:0007669"/>
    <property type="project" value="UniProtKB-KW"/>
</dbReference>
<dbReference type="Gene3D" id="3.40.50.300">
    <property type="entry name" value="P-loop containing nucleotide triphosphate hydrolases"/>
    <property type="match status" value="3"/>
</dbReference>
<dbReference type="InterPro" id="IPR050699">
    <property type="entry name" value="RNA-DNA_Helicase"/>
</dbReference>
<proteinExistence type="predicted"/>